<sequence length="149" mass="16593">MAETNRAEMSDDDREAFLGVGGTGVLSLAVDEETAPYAAPVSYGYDPEESVFYFRLAANRDSEKGRLDGRPVTFVTYGDGDEPWKSVVASGRLEDASREAITSEVLDGFERVDIPLVDVFDRPVREVTFEFFRLVPDELTAREELQRGT</sequence>
<gene>
    <name evidence="1" type="ORF">Harman_03260</name>
</gene>
<dbReference type="EMBL" id="BIXZ01000001">
    <property type="protein sequence ID" value="GCF12391.1"/>
    <property type="molecule type" value="Genomic_DNA"/>
</dbReference>
<organism evidence="1 2">
    <name type="scientific">Haloarcula mannanilytica</name>
    <dbReference type="NCBI Taxonomy" id="2509225"/>
    <lineage>
        <taxon>Archaea</taxon>
        <taxon>Methanobacteriati</taxon>
        <taxon>Methanobacteriota</taxon>
        <taxon>Stenosarchaea group</taxon>
        <taxon>Halobacteria</taxon>
        <taxon>Halobacteriales</taxon>
        <taxon>Haloarculaceae</taxon>
        <taxon>Haloarcula</taxon>
    </lineage>
</organism>
<dbReference type="AlphaFoldDB" id="A0A4C2ECY8"/>
<dbReference type="Pfam" id="PF12900">
    <property type="entry name" value="Pyridox_ox_2"/>
    <property type="match status" value="1"/>
</dbReference>
<dbReference type="SUPFAM" id="SSF50475">
    <property type="entry name" value="FMN-binding split barrel"/>
    <property type="match status" value="1"/>
</dbReference>
<dbReference type="OrthoDB" id="953at2157"/>
<name>A0A4C2ECY8_9EURY</name>
<reference evidence="1 2" key="1">
    <citation type="submission" date="2019-02" db="EMBL/GenBank/DDBJ databases">
        <title>Haloarcula mannanilyticum sp. nov., a mannan degrading haloarchaeon isolated from commercial salt.</title>
        <authorList>
            <person name="Enomoto S."/>
            <person name="Shimane Y."/>
            <person name="Kamekura M."/>
            <person name="Ito T."/>
            <person name="Moriya O."/>
            <person name="Ihara K."/>
            <person name="Takahashi-Ando N."/>
            <person name="Fukushima Y."/>
            <person name="Yoshida Y."/>
            <person name="Usama R."/>
            <person name="Takai K."/>
            <person name="Minegishi H."/>
        </authorList>
    </citation>
    <scope>NUCLEOTIDE SEQUENCE [LARGE SCALE GENOMIC DNA]</scope>
    <source>
        <strain evidence="1 2">MD130-1</strain>
    </source>
</reference>
<dbReference type="InterPro" id="IPR024747">
    <property type="entry name" value="Pyridox_Oxase-rel"/>
</dbReference>
<keyword evidence="2" id="KW-1185">Reference proteome</keyword>
<accession>A0A4C2ECY8</accession>
<proteinExistence type="predicted"/>
<protein>
    <recommendedName>
        <fullName evidence="3">Pyridoxamine 5'-phosphate oxidase family protein</fullName>
    </recommendedName>
</protein>
<dbReference type="RefSeq" id="WP_137682092.1">
    <property type="nucleotide sequence ID" value="NZ_BIXZ01000001.1"/>
</dbReference>
<dbReference type="Proteomes" id="UP000304382">
    <property type="component" value="Unassembled WGS sequence"/>
</dbReference>
<evidence type="ECO:0000313" key="2">
    <source>
        <dbReference type="Proteomes" id="UP000304382"/>
    </source>
</evidence>
<comment type="caution">
    <text evidence="1">The sequence shown here is derived from an EMBL/GenBank/DDBJ whole genome shotgun (WGS) entry which is preliminary data.</text>
</comment>
<evidence type="ECO:0000313" key="1">
    <source>
        <dbReference type="EMBL" id="GCF12391.1"/>
    </source>
</evidence>
<dbReference type="InterPro" id="IPR012349">
    <property type="entry name" value="Split_barrel_FMN-bd"/>
</dbReference>
<dbReference type="Gene3D" id="2.30.110.10">
    <property type="entry name" value="Electron Transport, Fmn-binding Protein, Chain A"/>
    <property type="match status" value="1"/>
</dbReference>
<evidence type="ECO:0008006" key="3">
    <source>
        <dbReference type="Google" id="ProtNLM"/>
    </source>
</evidence>